<dbReference type="Gene3D" id="3.75.10.10">
    <property type="entry name" value="L-arginine/glycine Amidinotransferase, Chain A"/>
    <property type="match status" value="1"/>
</dbReference>
<evidence type="ECO:0000313" key="1">
    <source>
        <dbReference type="EMBL" id="KFN90264.1"/>
    </source>
</evidence>
<gene>
    <name evidence="1" type="ORF">TMU3MR103_1600</name>
</gene>
<organism evidence="1 2">
    <name type="scientific">Tetragenococcus muriaticus 3MR10-3</name>
    <dbReference type="NCBI Taxonomy" id="1302648"/>
    <lineage>
        <taxon>Bacteria</taxon>
        <taxon>Bacillati</taxon>
        <taxon>Bacillota</taxon>
        <taxon>Bacilli</taxon>
        <taxon>Lactobacillales</taxon>
        <taxon>Enterococcaceae</taxon>
        <taxon>Tetragenococcus</taxon>
    </lineage>
</organism>
<name>A0A091BZX6_9ENTE</name>
<protein>
    <submittedName>
        <fullName evidence="1">Amidinotransferase family protein</fullName>
    </submittedName>
</protein>
<proteinExistence type="predicted"/>
<keyword evidence="2" id="KW-1185">Reference proteome</keyword>
<reference evidence="1 2" key="1">
    <citation type="submission" date="2014-08" db="EMBL/GenBank/DDBJ databases">
        <title>Genome sequence of Tetragenococcus muriaticus.</title>
        <authorList>
            <person name="Chuea-nongthon C."/>
            <person name="Rodtong S."/>
            <person name="Yongsawatdigul J."/>
            <person name="Steele J.L."/>
            <person name="Liu X.-y."/>
            <person name="Speers J."/>
            <person name="Glasner J.D."/>
            <person name="Neeno-Eckwall E.C."/>
        </authorList>
    </citation>
    <scope>NUCLEOTIDE SEQUENCE [LARGE SCALE GENOMIC DNA]</scope>
    <source>
        <strain evidence="1 2">3MR10-3</strain>
    </source>
</reference>
<dbReference type="PATRIC" id="fig|1302648.3.peg.1562"/>
<dbReference type="Proteomes" id="UP000029381">
    <property type="component" value="Unassembled WGS sequence"/>
</dbReference>
<sequence length="89" mass="9756">MTVCEGAFLYGIPADLKSWEKINVSLKEATNLIVNGLPVNEQVYITDEALTVLITKIAAKGVKGEALDDHVSRMVGDSFRYSTQALVRE</sequence>
<dbReference type="GO" id="GO:0016740">
    <property type="term" value="F:transferase activity"/>
    <property type="evidence" value="ECO:0007669"/>
    <property type="project" value="UniProtKB-KW"/>
</dbReference>
<comment type="caution">
    <text evidence="1">The sequence shown here is derived from an EMBL/GenBank/DDBJ whole genome shotgun (WGS) entry which is preliminary data.</text>
</comment>
<keyword evidence="1" id="KW-0808">Transferase</keyword>
<evidence type="ECO:0000313" key="2">
    <source>
        <dbReference type="Proteomes" id="UP000029381"/>
    </source>
</evidence>
<accession>A0A091BZX6</accession>
<dbReference type="EMBL" id="JPVT01000169">
    <property type="protein sequence ID" value="KFN90264.1"/>
    <property type="molecule type" value="Genomic_DNA"/>
</dbReference>
<dbReference type="AlphaFoldDB" id="A0A091BZX6"/>